<organism evidence="1 2">
    <name type="scientific">Cerasicoccus arenae</name>
    <dbReference type="NCBI Taxonomy" id="424488"/>
    <lineage>
        <taxon>Bacteria</taxon>
        <taxon>Pseudomonadati</taxon>
        <taxon>Verrucomicrobiota</taxon>
        <taxon>Opitutia</taxon>
        <taxon>Puniceicoccales</taxon>
        <taxon>Cerasicoccaceae</taxon>
        <taxon>Cerasicoccus</taxon>
    </lineage>
</organism>
<reference evidence="1" key="1">
    <citation type="journal article" date="2014" name="Int. J. Syst. Evol. Microbiol.">
        <title>Complete genome sequence of Corynebacterium casei LMG S-19264T (=DSM 44701T), isolated from a smear-ripened cheese.</title>
        <authorList>
            <consortium name="US DOE Joint Genome Institute (JGI-PGF)"/>
            <person name="Walter F."/>
            <person name="Albersmeier A."/>
            <person name="Kalinowski J."/>
            <person name="Ruckert C."/>
        </authorList>
    </citation>
    <scope>NUCLEOTIDE SEQUENCE</scope>
    <source>
        <strain evidence="1">KCTC 12870</strain>
    </source>
</reference>
<dbReference type="Gene3D" id="2.40.400.10">
    <property type="entry name" value="Acetoacetate decarboxylase-like"/>
    <property type="match status" value="1"/>
</dbReference>
<dbReference type="AlphaFoldDB" id="A0A8J3DCR9"/>
<dbReference type="PANTHER" id="PTHR39186">
    <property type="entry name" value="DUF2071 FAMILY PROTEIN"/>
    <property type="match status" value="1"/>
</dbReference>
<dbReference type="SUPFAM" id="SSF160104">
    <property type="entry name" value="Acetoacetate decarboxylase-like"/>
    <property type="match status" value="1"/>
</dbReference>
<protein>
    <recommendedName>
        <fullName evidence="3">DUF2071 domain-containing protein</fullName>
    </recommendedName>
</protein>
<comment type="caution">
    <text evidence="1">The sequence shown here is derived from an EMBL/GenBank/DDBJ whole genome shotgun (WGS) entry which is preliminary data.</text>
</comment>
<dbReference type="RefSeq" id="WP_189516648.1">
    <property type="nucleotide sequence ID" value="NZ_BMXG01000023.1"/>
</dbReference>
<sequence>MNALTTTVAPHQLAVERLAEEGGPLLRAAWHDVLMMHFAIAAEDLQPHTPFPLDTFEGTAVVTLVAFHMEDLRVDAWPGAPHWLLGPAEHAFLNVRTYVRVGNELGIYFLAEYVPKLLARVAGPMTYGLPYQFTTIRYAHDTRNRRFGGRLGFRIGIEFDADYALAAETTDPGSFEEFVLERYNAYTRRLGQALRFRVEHPPWRMHRARLQYWHDAMLHADQPFWPNARYIGAHFTPGFDDVAMGAPQRITA</sequence>
<name>A0A8J3DCR9_9BACT</name>
<dbReference type="Proteomes" id="UP000642829">
    <property type="component" value="Unassembled WGS sequence"/>
</dbReference>
<dbReference type="InterPro" id="IPR018644">
    <property type="entry name" value="DUF2071"/>
</dbReference>
<dbReference type="Pfam" id="PF09844">
    <property type="entry name" value="DUF2071"/>
    <property type="match status" value="1"/>
</dbReference>
<dbReference type="EMBL" id="BMXG01000023">
    <property type="protein sequence ID" value="GHC10443.1"/>
    <property type="molecule type" value="Genomic_DNA"/>
</dbReference>
<reference evidence="1" key="2">
    <citation type="submission" date="2020-09" db="EMBL/GenBank/DDBJ databases">
        <authorList>
            <person name="Sun Q."/>
            <person name="Kim S."/>
        </authorList>
    </citation>
    <scope>NUCLEOTIDE SEQUENCE</scope>
    <source>
        <strain evidence="1">KCTC 12870</strain>
    </source>
</reference>
<keyword evidence="2" id="KW-1185">Reference proteome</keyword>
<accession>A0A8J3DCR9</accession>
<evidence type="ECO:0000313" key="2">
    <source>
        <dbReference type="Proteomes" id="UP000642829"/>
    </source>
</evidence>
<gene>
    <name evidence="1" type="ORF">GCM10007047_29740</name>
</gene>
<dbReference type="PANTHER" id="PTHR39186:SF1">
    <property type="entry name" value="DUF2071 DOMAIN-CONTAINING PROTEIN"/>
    <property type="match status" value="1"/>
</dbReference>
<proteinExistence type="predicted"/>
<evidence type="ECO:0008006" key="3">
    <source>
        <dbReference type="Google" id="ProtNLM"/>
    </source>
</evidence>
<dbReference type="InterPro" id="IPR023375">
    <property type="entry name" value="ADC_dom_sf"/>
</dbReference>
<evidence type="ECO:0000313" key="1">
    <source>
        <dbReference type="EMBL" id="GHC10443.1"/>
    </source>
</evidence>